<dbReference type="CDD" id="cd03257">
    <property type="entry name" value="ABC_NikE_OppD_transporters"/>
    <property type="match status" value="2"/>
</dbReference>
<dbReference type="Pfam" id="PF00005">
    <property type="entry name" value="ABC_tran"/>
    <property type="match status" value="2"/>
</dbReference>
<name>H0QW56_9ACTN</name>
<evidence type="ECO:0000256" key="4">
    <source>
        <dbReference type="ARBA" id="ARBA00022475"/>
    </source>
</evidence>
<dbReference type="STRING" id="1077974.GOEFS_018_00890"/>
<comment type="similarity">
    <text evidence="2">Belongs to the ABC transporter superfamily.</text>
</comment>
<accession>H0QW56</accession>
<dbReference type="Proteomes" id="UP000035034">
    <property type="component" value="Unassembled WGS sequence"/>
</dbReference>
<dbReference type="NCBIfam" id="NF008453">
    <property type="entry name" value="PRK11308.1"/>
    <property type="match status" value="2"/>
</dbReference>
<keyword evidence="3" id="KW-0813">Transport</keyword>
<dbReference type="GO" id="GO:0015833">
    <property type="term" value="P:peptide transport"/>
    <property type="evidence" value="ECO:0007669"/>
    <property type="project" value="InterPro"/>
</dbReference>
<gene>
    <name evidence="9" type="ORF">GOEFS_018_00890</name>
</gene>
<dbReference type="SUPFAM" id="SSF52540">
    <property type="entry name" value="P-loop containing nucleoside triphosphate hydrolases"/>
    <property type="match status" value="2"/>
</dbReference>
<feature type="domain" description="ABC transporter" evidence="8">
    <location>
        <begin position="372"/>
        <end position="609"/>
    </location>
</feature>
<dbReference type="FunFam" id="3.40.50.300:FF:000016">
    <property type="entry name" value="Oligopeptide ABC transporter ATP-binding component"/>
    <property type="match status" value="1"/>
</dbReference>
<dbReference type="InterPro" id="IPR003439">
    <property type="entry name" value="ABC_transporter-like_ATP-bd"/>
</dbReference>
<organism evidence="9 10">
    <name type="scientific">Gordonia effusa NBRC 100432</name>
    <dbReference type="NCBI Taxonomy" id="1077974"/>
    <lineage>
        <taxon>Bacteria</taxon>
        <taxon>Bacillati</taxon>
        <taxon>Actinomycetota</taxon>
        <taxon>Actinomycetes</taxon>
        <taxon>Mycobacteriales</taxon>
        <taxon>Gordoniaceae</taxon>
        <taxon>Gordonia</taxon>
    </lineage>
</organism>
<dbReference type="InterPro" id="IPR050388">
    <property type="entry name" value="ABC_Ni/Peptide_Import"/>
</dbReference>
<dbReference type="GO" id="GO:0016887">
    <property type="term" value="F:ATP hydrolysis activity"/>
    <property type="evidence" value="ECO:0007669"/>
    <property type="project" value="InterPro"/>
</dbReference>
<dbReference type="InterPro" id="IPR017871">
    <property type="entry name" value="ABC_transporter-like_CS"/>
</dbReference>
<dbReference type="EMBL" id="BAEH01000018">
    <property type="protein sequence ID" value="GAB17057.1"/>
    <property type="molecule type" value="Genomic_DNA"/>
</dbReference>
<keyword evidence="5" id="KW-0547">Nucleotide-binding</keyword>
<dbReference type="InterPro" id="IPR027417">
    <property type="entry name" value="P-loop_NTPase"/>
</dbReference>
<dbReference type="eggNOG" id="COG4172">
    <property type="taxonomic scope" value="Bacteria"/>
</dbReference>
<evidence type="ECO:0000256" key="7">
    <source>
        <dbReference type="ARBA" id="ARBA00023136"/>
    </source>
</evidence>
<dbReference type="Pfam" id="PF08352">
    <property type="entry name" value="oligo_HPY"/>
    <property type="match status" value="2"/>
</dbReference>
<evidence type="ECO:0000313" key="10">
    <source>
        <dbReference type="Proteomes" id="UP000035034"/>
    </source>
</evidence>
<dbReference type="AlphaFoldDB" id="H0QW56"/>
<dbReference type="InterPro" id="IPR013563">
    <property type="entry name" value="Oligopep_ABC_C"/>
</dbReference>
<evidence type="ECO:0000256" key="5">
    <source>
        <dbReference type="ARBA" id="ARBA00022741"/>
    </source>
</evidence>
<dbReference type="SMART" id="SM00382">
    <property type="entry name" value="AAA"/>
    <property type="match status" value="2"/>
</dbReference>
<evidence type="ECO:0000313" key="9">
    <source>
        <dbReference type="EMBL" id="GAB17057.1"/>
    </source>
</evidence>
<evidence type="ECO:0000256" key="1">
    <source>
        <dbReference type="ARBA" id="ARBA00004202"/>
    </source>
</evidence>
<dbReference type="NCBIfam" id="TIGR01727">
    <property type="entry name" value="oligo_HPY"/>
    <property type="match status" value="2"/>
</dbReference>
<dbReference type="NCBIfam" id="NF007739">
    <property type="entry name" value="PRK10419.1"/>
    <property type="match status" value="2"/>
</dbReference>
<evidence type="ECO:0000256" key="6">
    <source>
        <dbReference type="ARBA" id="ARBA00022840"/>
    </source>
</evidence>
<dbReference type="OrthoDB" id="8036461at2"/>
<evidence type="ECO:0000256" key="2">
    <source>
        <dbReference type="ARBA" id="ARBA00005417"/>
    </source>
</evidence>
<dbReference type="PROSITE" id="PS50893">
    <property type="entry name" value="ABC_TRANSPORTER_2"/>
    <property type="match status" value="2"/>
</dbReference>
<dbReference type="PANTHER" id="PTHR43297:SF2">
    <property type="entry name" value="DIPEPTIDE TRANSPORT ATP-BINDING PROTEIN DPPD"/>
    <property type="match status" value="1"/>
</dbReference>
<keyword evidence="6 9" id="KW-0067">ATP-binding</keyword>
<protein>
    <submittedName>
        <fullName evidence="9">Putative ABC transporter ATP-binding protein</fullName>
    </submittedName>
</protein>
<feature type="domain" description="ABC transporter" evidence="8">
    <location>
        <begin position="5"/>
        <end position="254"/>
    </location>
</feature>
<dbReference type="PROSITE" id="PS00211">
    <property type="entry name" value="ABC_TRANSPORTER_1"/>
    <property type="match status" value="2"/>
</dbReference>
<evidence type="ECO:0000259" key="8">
    <source>
        <dbReference type="PROSITE" id="PS50893"/>
    </source>
</evidence>
<comment type="subcellular location">
    <subcellularLocation>
        <location evidence="1">Cell membrane</location>
        <topology evidence="1">Peripheral membrane protein</topology>
    </subcellularLocation>
</comment>
<dbReference type="GO" id="GO:0005524">
    <property type="term" value="F:ATP binding"/>
    <property type="evidence" value="ECO:0007669"/>
    <property type="project" value="UniProtKB-KW"/>
</dbReference>
<comment type="caution">
    <text evidence="9">The sequence shown here is derived from an EMBL/GenBank/DDBJ whole genome shotgun (WGS) entry which is preliminary data.</text>
</comment>
<reference evidence="9 10" key="1">
    <citation type="submission" date="2011-12" db="EMBL/GenBank/DDBJ databases">
        <title>Whole genome shotgun sequence of Gordonia effusa NBRC 100432.</title>
        <authorList>
            <person name="Yoshida I."/>
            <person name="Takarada H."/>
            <person name="Hosoyama A."/>
            <person name="Tsuchikane K."/>
            <person name="Katsumata H."/>
            <person name="Yamazaki S."/>
            <person name="Fujita N."/>
        </authorList>
    </citation>
    <scope>NUCLEOTIDE SEQUENCE [LARGE SCALE GENOMIC DNA]</scope>
    <source>
        <strain evidence="9 10">NBRC 100432</strain>
    </source>
</reference>
<dbReference type="InterPro" id="IPR003593">
    <property type="entry name" value="AAA+_ATPase"/>
</dbReference>
<dbReference type="PANTHER" id="PTHR43297">
    <property type="entry name" value="OLIGOPEPTIDE TRANSPORT ATP-BINDING PROTEIN APPD"/>
    <property type="match status" value="1"/>
</dbReference>
<keyword evidence="7" id="KW-0472">Membrane</keyword>
<dbReference type="RefSeq" id="WP_007316395.1">
    <property type="nucleotide sequence ID" value="NZ_BAEH01000018.1"/>
</dbReference>
<dbReference type="Gene3D" id="3.40.50.300">
    <property type="entry name" value="P-loop containing nucleotide triphosphate hydrolases"/>
    <property type="match status" value="2"/>
</dbReference>
<proteinExistence type="inferred from homology"/>
<keyword evidence="4" id="KW-1003">Cell membrane</keyword>
<evidence type="ECO:0000256" key="3">
    <source>
        <dbReference type="ARBA" id="ARBA00022448"/>
    </source>
</evidence>
<keyword evidence="10" id="KW-1185">Reference proteome</keyword>
<sequence length="700" mass="73833">MTPVLTISDLRVDFDSEAGAVQAVRGVSLDVEAGRTLAIVGESGSGKSVTAMSVMGLLPDAAQVSGSVRLAGEELLGRSDKDLSRIRGQRISMIFQDPLSSLTPVYTVGAQLVEAVRIHQSISKSAAWQRAQELLDLVGIPDSGRRARSYPHELSGGMRQRVMIAMAIANDPEVIIADEPTTALDVTIAAQILTLLKTAQIETGAALVLITHDLGVVATTADEVAVMYGGRIVERAGVDDLFARPRMPYTVGLLGAMPRVDLQNLGSGEPLTPVEGTPPILIDVVDRCQFEPRCPLAIDSCTAGEPALAPVEEGHLAACVRSNEIDGQGLIDGRPIFPSGDESTKTVMPERVSKGLPSPVLAVSGLRREFPLTSGLLKRRVGTVAAVAGVSFEVRAGETFAIVGESGSGKTTTLTELVDLDQPVGVMSLDGIDPATLTGRERRGLRRSLAMVFQDPAQALDPRFTAYDIIAEPLRALGISKAETSRRVGDLMAKVGLDAAHADRFPTAFSGGQRQRIAIARALALGPKLVVLDEPLSALDVSVQAGVVNLLGDLQRETGVAFLLVAHDLAVVAHIADRIAVMYRGLFVETGTAAEVFSTPSHPYTRALLSAVPVPDPAAQRERRPILLRGEVAGDGDAVEGCSFAGRCPLFAKLGPTEQSRCRDEAPELMLANGSHAYACHFAAHELAADLGGTEQEAPV</sequence>
<dbReference type="GO" id="GO:0005886">
    <property type="term" value="C:plasma membrane"/>
    <property type="evidence" value="ECO:0007669"/>
    <property type="project" value="UniProtKB-SubCell"/>
</dbReference>